<gene>
    <name evidence="2" type="ORF">L345_09455</name>
</gene>
<feature type="domain" description="Peptidase C32" evidence="1">
    <location>
        <begin position="92"/>
        <end position="105"/>
    </location>
</feature>
<reference evidence="2 3" key="1">
    <citation type="journal article" date="2013" name="Proc. Natl. Acad. Sci. U.S.A.">
        <title>The king cobra genome reveals dynamic gene evolution and adaptation in the snake venom system.</title>
        <authorList>
            <person name="Vonk F.J."/>
            <person name="Casewell N.R."/>
            <person name="Henkel C.V."/>
            <person name="Heimberg A.M."/>
            <person name="Jansen H.J."/>
            <person name="McCleary R.J."/>
            <person name="Kerkkamp H.M."/>
            <person name="Vos R.A."/>
            <person name="Guerreiro I."/>
            <person name="Calvete J.J."/>
            <person name="Wuster W."/>
            <person name="Woods A.E."/>
            <person name="Logan J.M."/>
            <person name="Harrison R.A."/>
            <person name="Castoe T.A."/>
            <person name="de Koning A.P."/>
            <person name="Pollock D.D."/>
            <person name="Yandell M."/>
            <person name="Calderon D."/>
            <person name="Renjifo C."/>
            <person name="Currier R.B."/>
            <person name="Salgado D."/>
            <person name="Pla D."/>
            <person name="Sanz L."/>
            <person name="Hyder A.S."/>
            <person name="Ribeiro J.M."/>
            <person name="Arntzen J.W."/>
            <person name="van den Thillart G.E."/>
            <person name="Boetzer M."/>
            <person name="Pirovano W."/>
            <person name="Dirks R.P."/>
            <person name="Spaink H.P."/>
            <person name="Duboule D."/>
            <person name="McGlinn E."/>
            <person name="Kini R.M."/>
            <person name="Richardson M.K."/>
        </authorList>
    </citation>
    <scope>NUCLEOTIDE SEQUENCE</scope>
    <source>
        <tissue evidence="2">Blood</tissue>
    </source>
</reference>
<dbReference type="GO" id="GO:0008234">
    <property type="term" value="F:cysteine-type peptidase activity"/>
    <property type="evidence" value="ECO:0007669"/>
    <property type="project" value="InterPro"/>
</dbReference>
<proteinExistence type="predicted"/>
<evidence type="ECO:0000313" key="2">
    <source>
        <dbReference type="EMBL" id="ETE64772.1"/>
    </source>
</evidence>
<evidence type="ECO:0000313" key="3">
    <source>
        <dbReference type="Proteomes" id="UP000018936"/>
    </source>
</evidence>
<feature type="non-terminal residue" evidence="2">
    <location>
        <position position="105"/>
    </location>
</feature>
<sequence length="105" mass="12379">MHKPCRSSEGKEIMKCLERLRYLKLFHLERAGRVRPVIYLVPNDRSFHRHLARAQIINAEGDRGWIWIKASSHDVAFCPVSISFRLLCIKGDELRDARCWVFLFP</sequence>
<accession>V8NT97</accession>
<dbReference type="EMBL" id="AZIM01002114">
    <property type="protein sequence ID" value="ETE64772.1"/>
    <property type="molecule type" value="Genomic_DNA"/>
</dbReference>
<dbReference type="Proteomes" id="UP000018936">
    <property type="component" value="Unassembled WGS sequence"/>
</dbReference>
<keyword evidence="3" id="KW-1185">Reference proteome</keyword>
<dbReference type="AlphaFoldDB" id="V8NT97"/>
<dbReference type="PROSITE" id="PS51540">
    <property type="entry name" value="AV_PCP_BETA"/>
    <property type="match status" value="1"/>
</dbReference>
<dbReference type="InterPro" id="IPR025773">
    <property type="entry name" value="AV_PCPbeta"/>
</dbReference>
<protein>
    <recommendedName>
        <fullName evidence="1">Peptidase C32 domain-containing protein</fullName>
    </recommendedName>
</protein>
<organism evidence="2 3">
    <name type="scientific">Ophiophagus hannah</name>
    <name type="common">King cobra</name>
    <name type="synonym">Naja hannah</name>
    <dbReference type="NCBI Taxonomy" id="8665"/>
    <lineage>
        <taxon>Eukaryota</taxon>
        <taxon>Metazoa</taxon>
        <taxon>Chordata</taxon>
        <taxon>Craniata</taxon>
        <taxon>Vertebrata</taxon>
        <taxon>Euteleostomi</taxon>
        <taxon>Lepidosauria</taxon>
        <taxon>Squamata</taxon>
        <taxon>Bifurcata</taxon>
        <taxon>Unidentata</taxon>
        <taxon>Episquamata</taxon>
        <taxon>Toxicofera</taxon>
        <taxon>Serpentes</taxon>
        <taxon>Colubroidea</taxon>
        <taxon>Elapidae</taxon>
        <taxon>Elapinae</taxon>
        <taxon>Ophiophagus</taxon>
    </lineage>
</organism>
<evidence type="ECO:0000259" key="1">
    <source>
        <dbReference type="PROSITE" id="PS51540"/>
    </source>
</evidence>
<name>V8NT97_OPHHA</name>
<comment type="caution">
    <text evidence="2">The sequence shown here is derived from an EMBL/GenBank/DDBJ whole genome shotgun (WGS) entry which is preliminary data.</text>
</comment>